<feature type="non-terminal residue" evidence="1">
    <location>
        <position position="687"/>
    </location>
</feature>
<evidence type="ECO:0000313" key="2">
    <source>
        <dbReference type="Proteomes" id="UP000186817"/>
    </source>
</evidence>
<dbReference type="InterPro" id="IPR011990">
    <property type="entry name" value="TPR-like_helical_dom_sf"/>
</dbReference>
<dbReference type="EMBL" id="LSRX01001775">
    <property type="protein sequence ID" value="OLP77398.1"/>
    <property type="molecule type" value="Genomic_DNA"/>
</dbReference>
<dbReference type="SUPFAM" id="SSF48452">
    <property type="entry name" value="TPR-like"/>
    <property type="match status" value="1"/>
</dbReference>
<dbReference type="AlphaFoldDB" id="A0A1Q9C3A5"/>
<proteinExistence type="predicted"/>
<evidence type="ECO:0008006" key="3">
    <source>
        <dbReference type="Google" id="ProtNLM"/>
    </source>
</evidence>
<organism evidence="1 2">
    <name type="scientific">Symbiodinium microadriaticum</name>
    <name type="common">Dinoflagellate</name>
    <name type="synonym">Zooxanthella microadriatica</name>
    <dbReference type="NCBI Taxonomy" id="2951"/>
    <lineage>
        <taxon>Eukaryota</taxon>
        <taxon>Sar</taxon>
        <taxon>Alveolata</taxon>
        <taxon>Dinophyceae</taxon>
        <taxon>Suessiales</taxon>
        <taxon>Symbiodiniaceae</taxon>
        <taxon>Symbiodinium</taxon>
    </lineage>
</organism>
<dbReference type="Pfam" id="PF13374">
    <property type="entry name" value="TPR_10"/>
    <property type="match status" value="2"/>
</dbReference>
<dbReference type="Gene3D" id="1.25.40.10">
    <property type="entry name" value="Tetratricopeptide repeat domain"/>
    <property type="match status" value="3"/>
</dbReference>
<sequence length="687" mass="75721">MYAPLVCVRTWPMIGEQQKLRLQFLESACTEAEPLQETALDGFKGILTASIVELRRGEEARLVALQMLADNALALGKLNEAEKYNLRIIQVRETSLGPDHLETLQAVASLAYMYRLMGQLDKVWAEPLQRRVLSSQDLKVWGLRMEVTVSSVTHLAHLLKEKGRYVEAEALYRRALMTRETKYGSHMAEGVACTSVGLHHDTLQSVSDLAGLLRRTGSTWNRFCGAEPVPRGQPAQLGIGTGLIFAVAPLHSATSPVSAQALHERALSGCKNNLALVLKDRDDKTRFDSQKAEQLYREARAGATSRLGQEPRAEGLRRQSAVAQELGLDHPDTLTYEHNLAATCLVEHEVLLGNNSEEAEKLYRHVVEGREKRLGLENPDTLRSLSARADFSLGMSRVKGDMQNAKKMQQLRQERNGQSSIGYMAYKGLQLRLGEDHPHTLTCMNNLAARLAAFVFKIRQEDVDDEDDARKLEDGEIGCSLEGGEAGGSFFGDFLEALSRVSEGDAEPLCRRALRNRERHLGREHRDTLTSVNNLAFLLKSKKMCPINLTLCGDVSCPLSMFMFQMANIGACGWPVRLSREGYEALGCLSDWSPATVRPLLLAAAARGPVLSDDHHIAVVRQERGSRTPTDFGDATGLETIPGSGGIIAGLRPFLDRPHTCGTALPAASLEASSWQKYCEWSASAQK</sequence>
<dbReference type="PANTHER" id="PTHR46082:SF6">
    <property type="entry name" value="AAA+ ATPASE DOMAIN-CONTAINING PROTEIN-RELATED"/>
    <property type="match status" value="1"/>
</dbReference>
<name>A0A1Q9C3A5_SYMMI</name>
<dbReference type="PANTHER" id="PTHR46082">
    <property type="entry name" value="ATP/GTP-BINDING PROTEIN-RELATED"/>
    <property type="match status" value="1"/>
</dbReference>
<dbReference type="Proteomes" id="UP000186817">
    <property type="component" value="Unassembled WGS sequence"/>
</dbReference>
<reference evidence="1 2" key="1">
    <citation type="submission" date="2016-02" db="EMBL/GenBank/DDBJ databases">
        <title>Genome analysis of coral dinoflagellate symbionts highlights evolutionary adaptations to a symbiotic lifestyle.</title>
        <authorList>
            <person name="Aranda M."/>
            <person name="Li Y."/>
            <person name="Liew Y.J."/>
            <person name="Baumgarten S."/>
            <person name="Simakov O."/>
            <person name="Wilson M."/>
            <person name="Piel J."/>
            <person name="Ashoor H."/>
            <person name="Bougouffa S."/>
            <person name="Bajic V.B."/>
            <person name="Ryu T."/>
            <person name="Ravasi T."/>
            <person name="Bayer T."/>
            <person name="Micklem G."/>
            <person name="Kim H."/>
            <person name="Bhak J."/>
            <person name="Lajeunesse T.C."/>
            <person name="Voolstra C.R."/>
        </authorList>
    </citation>
    <scope>NUCLEOTIDE SEQUENCE [LARGE SCALE GENOMIC DNA]</scope>
    <source>
        <strain evidence="1 2">CCMP2467</strain>
    </source>
</reference>
<protein>
    <recommendedName>
        <fullName evidence="3">Nephrocystin-3</fullName>
    </recommendedName>
</protein>
<dbReference type="InterPro" id="IPR053137">
    <property type="entry name" value="NLR-like"/>
</dbReference>
<dbReference type="OrthoDB" id="417652at2759"/>
<evidence type="ECO:0000313" key="1">
    <source>
        <dbReference type="EMBL" id="OLP77398.1"/>
    </source>
</evidence>
<accession>A0A1Q9C3A5</accession>
<keyword evidence="2" id="KW-1185">Reference proteome</keyword>
<gene>
    <name evidence="1" type="ORF">AK812_SmicGene42541</name>
</gene>
<comment type="caution">
    <text evidence="1">The sequence shown here is derived from an EMBL/GenBank/DDBJ whole genome shotgun (WGS) entry which is preliminary data.</text>
</comment>